<dbReference type="SUPFAM" id="SSF51905">
    <property type="entry name" value="FAD/NAD(P)-binding domain"/>
    <property type="match status" value="1"/>
</dbReference>
<dbReference type="Gene3D" id="3.50.50.60">
    <property type="entry name" value="FAD/NAD(P)-binding domain"/>
    <property type="match status" value="1"/>
</dbReference>
<gene>
    <name evidence="2" type="ORF">LTR25_003761</name>
</gene>
<name>A0AAV9QBP7_9PEZI</name>
<dbReference type="Pfam" id="PF01266">
    <property type="entry name" value="DAO"/>
    <property type="match status" value="1"/>
</dbReference>
<evidence type="ECO:0000313" key="3">
    <source>
        <dbReference type="Proteomes" id="UP001345827"/>
    </source>
</evidence>
<dbReference type="InterPro" id="IPR006076">
    <property type="entry name" value="FAD-dep_OxRdtase"/>
</dbReference>
<protein>
    <recommendedName>
        <fullName evidence="1">FAD dependent oxidoreductase domain-containing protein</fullName>
    </recommendedName>
</protein>
<dbReference type="Gene3D" id="3.30.9.10">
    <property type="entry name" value="D-Amino Acid Oxidase, subunit A, domain 2"/>
    <property type="match status" value="1"/>
</dbReference>
<dbReference type="AlphaFoldDB" id="A0AAV9QBP7"/>
<dbReference type="EMBL" id="JAXLQG010000005">
    <property type="protein sequence ID" value="KAK5540056.1"/>
    <property type="molecule type" value="Genomic_DNA"/>
</dbReference>
<dbReference type="GO" id="GO:0005737">
    <property type="term" value="C:cytoplasm"/>
    <property type="evidence" value="ECO:0007669"/>
    <property type="project" value="TreeGrafter"/>
</dbReference>
<dbReference type="Proteomes" id="UP001345827">
    <property type="component" value="Unassembled WGS sequence"/>
</dbReference>
<proteinExistence type="predicted"/>
<keyword evidence="3" id="KW-1185">Reference proteome</keyword>
<dbReference type="InterPro" id="IPR036188">
    <property type="entry name" value="FAD/NAD-bd_sf"/>
</dbReference>
<sequence>MTFPHTQPMTSFWISATADLANHRTTETLPQEADVVIIGSGYSGSAAAYFLLADSNSDGDTLSTVILEARQACSGATGRNGGHLKPDTYYSAAENYRKYGAQIADELIKFESQQVLDVKRLVETEHIDCDFELTRAIDVFTDQQTADSVLRTHNEMKVKGFSFPDDLHVIADPKRAEQISGVKGAKAALTFTAGSVWPYKLVDHLLRRSIEMGANLQTNTPVQKISHHVHGADGRHVVTTDRGDILARKIIVASNAYTGALFPEFRDKIIPVRGVVCRIAVPPEDPDSGHRARAPHLNNSYAIRFNPEHFDYLVSKTDGSIVVGGADRCAVEKESYWYGNTDDSQLIPDVEEYFTGYMQRMFNGWEDSKARITDIWSGIMGWSTDSMPFVGEMPGHPPGIFVTAGFTGHGMPRILGCSKALAKLVRSDTGAETDDLSTRHGLPRPYLLTAERLKDKKNNILSYARNVESFSSTST</sequence>
<accession>A0AAV9QBP7</accession>
<evidence type="ECO:0000259" key="1">
    <source>
        <dbReference type="Pfam" id="PF01266"/>
    </source>
</evidence>
<dbReference type="PANTHER" id="PTHR13847">
    <property type="entry name" value="SARCOSINE DEHYDROGENASE-RELATED"/>
    <property type="match status" value="1"/>
</dbReference>
<organism evidence="2 3">
    <name type="scientific">Vermiconidia calcicola</name>
    <dbReference type="NCBI Taxonomy" id="1690605"/>
    <lineage>
        <taxon>Eukaryota</taxon>
        <taxon>Fungi</taxon>
        <taxon>Dikarya</taxon>
        <taxon>Ascomycota</taxon>
        <taxon>Pezizomycotina</taxon>
        <taxon>Dothideomycetes</taxon>
        <taxon>Dothideomycetidae</taxon>
        <taxon>Mycosphaerellales</taxon>
        <taxon>Extremaceae</taxon>
        <taxon>Vermiconidia</taxon>
    </lineage>
</organism>
<reference evidence="2 3" key="1">
    <citation type="submission" date="2023-06" db="EMBL/GenBank/DDBJ databases">
        <title>Black Yeasts Isolated from many extreme environments.</title>
        <authorList>
            <person name="Coleine C."/>
            <person name="Stajich J.E."/>
            <person name="Selbmann L."/>
        </authorList>
    </citation>
    <scope>NUCLEOTIDE SEQUENCE [LARGE SCALE GENOMIC DNA]</scope>
    <source>
        <strain evidence="2 3">CCFEE 5887</strain>
    </source>
</reference>
<evidence type="ECO:0000313" key="2">
    <source>
        <dbReference type="EMBL" id="KAK5540056.1"/>
    </source>
</evidence>
<feature type="domain" description="FAD dependent oxidoreductase" evidence="1">
    <location>
        <begin position="34"/>
        <end position="424"/>
    </location>
</feature>
<dbReference type="PANTHER" id="PTHR13847:SF260">
    <property type="entry name" value="FAD DEPENDENT OXIDOREDUCTASE DOMAIN-CONTAINING PROTEIN"/>
    <property type="match status" value="1"/>
</dbReference>
<comment type="caution">
    <text evidence="2">The sequence shown here is derived from an EMBL/GenBank/DDBJ whole genome shotgun (WGS) entry which is preliminary data.</text>
</comment>